<accession>A0A327L2P5</accession>
<comment type="caution">
    <text evidence="2">The sequence shown here is derived from an EMBL/GenBank/DDBJ whole genome shotgun (WGS) entry which is preliminary data.</text>
</comment>
<dbReference type="Proteomes" id="UP000249130">
    <property type="component" value="Unassembled WGS sequence"/>
</dbReference>
<dbReference type="AlphaFoldDB" id="A0A327L2P5"/>
<keyword evidence="3" id="KW-1185">Reference proteome</keyword>
<evidence type="ECO:0000313" key="3">
    <source>
        <dbReference type="Proteomes" id="UP000249130"/>
    </source>
</evidence>
<proteinExistence type="predicted"/>
<evidence type="ECO:0000256" key="1">
    <source>
        <dbReference type="SAM" id="MobiDB-lite"/>
    </source>
</evidence>
<feature type="region of interest" description="Disordered" evidence="1">
    <location>
        <begin position="1"/>
        <end position="63"/>
    </location>
</feature>
<protein>
    <recommendedName>
        <fullName evidence="4">DUF2199 domain-containing protein</fullName>
    </recommendedName>
</protein>
<dbReference type="OrthoDB" id="4404538at2"/>
<dbReference type="EMBL" id="NPEX01000017">
    <property type="protein sequence ID" value="RAI45370.1"/>
    <property type="molecule type" value="Genomic_DNA"/>
</dbReference>
<evidence type="ECO:0000313" key="2">
    <source>
        <dbReference type="EMBL" id="RAI45370.1"/>
    </source>
</evidence>
<evidence type="ECO:0008006" key="4">
    <source>
        <dbReference type="Google" id="ProtNLM"/>
    </source>
</evidence>
<gene>
    <name evidence="2" type="ORF">CH341_04230</name>
</gene>
<dbReference type="InterPro" id="IPR018697">
    <property type="entry name" value="DUF2199"/>
</dbReference>
<organism evidence="2 3">
    <name type="scientific">Rhodoplanes roseus</name>
    <dbReference type="NCBI Taxonomy" id="29409"/>
    <lineage>
        <taxon>Bacteria</taxon>
        <taxon>Pseudomonadati</taxon>
        <taxon>Pseudomonadota</taxon>
        <taxon>Alphaproteobacteria</taxon>
        <taxon>Hyphomicrobiales</taxon>
        <taxon>Nitrobacteraceae</taxon>
        <taxon>Rhodoplanes</taxon>
    </lineage>
</organism>
<dbReference type="Pfam" id="PF09965">
    <property type="entry name" value="DUF2199"/>
    <property type="match status" value="1"/>
</dbReference>
<sequence length="240" mass="26072">MNGDRRPGSSRTVLRQGRFVGSSLARSSRGARRSRASKDASGGGAEGDARRHDSVGCPLLPSSPPPPVMLPPVALPYDRGGAMLNYTWTCRCCGQPQEGLPLAWGSPTPGPYDALPDGERESRAVINADCCIIDDREFYIRGLIVLPIIGRPEDFQWIVWCSVSEDDYQRLGESWDDPDRARTAPVVTWLASALSSYEPGTLGLKAMLHVRDPGLAPLVELEPTDHPLAVEQREVSPSPT</sequence>
<name>A0A327L2P5_9BRAD</name>
<reference evidence="2 3" key="1">
    <citation type="submission" date="2017-07" db="EMBL/GenBank/DDBJ databases">
        <title>Draft Genome Sequences of Select Purple Nonsulfur Bacteria.</title>
        <authorList>
            <person name="Lasarre B."/>
            <person name="Mckinlay J.B."/>
        </authorList>
    </citation>
    <scope>NUCLEOTIDE SEQUENCE [LARGE SCALE GENOMIC DNA]</scope>
    <source>
        <strain evidence="2 3">DSM 5909</strain>
    </source>
</reference>